<dbReference type="PROSITE" id="PS51257">
    <property type="entry name" value="PROKAR_LIPOPROTEIN"/>
    <property type="match status" value="1"/>
</dbReference>
<dbReference type="RefSeq" id="WP_096345618.1">
    <property type="nucleotide sequence ID" value="NZ_QOVF01000003.1"/>
</dbReference>
<keyword evidence="1" id="KW-0732">Signal</keyword>
<dbReference type="OrthoDB" id="6993804at2"/>
<dbReference type="InterPro" id="IPR021326">
    <property type="entry name" value="DUF2931"/>
</dbReference>
<feature type="signal peptide" evidence="1">
    <location>
        <begin position="1"/>
        <end position="18"/>
    </location>
</feature>
<evidence type="ECO:0000313" key="3">
    <source>
        <dbReference type="Proteomes" id="UP000463138"/>
    </source>
</evidence>
<evidence type="ECO:0000313" key="2">
    <source>
        <dbReference type="EMBL" id="KAA0693947.1"/>
    </source>
</evidence>
<comment type="caution">
    <text evidence="2">The sequence shown here is derived from an EMBL/GenBank/DDBJ whole genome shotgun (WGS) entry which is preliminary data.</text>
</comment>
<dbReference type="Proteomes" id="UP000463138">
    <property type="component" value="Unassembled WGS sequence"/>
</dbReference>
<sequence>MKSLCLLLGLIISLSACARDPLNPPPPKLPYDRWSIGMMAPNYMEVWVESVDVLDQRGLAYYRVHGGLASIQTPPDNRGNPTGWPERVGSGALKPMTNIDLPEIIFVRWQSLVEPQTYHVRINIPEWAREEMLKPDEAYCRFDGKNVTSYRKNVTLGLAPGGIAKAWLIGGCLEPIEIGRFVGKIHPEGPDQGRSEGRYALPLSEESKAYIKAHGIPYDSW</sequence>
<reference evidence="2 3" key="1">
    <citation type="submission" date="2018-07" db="EMBL/GenBank/DDBJ databases">
        <title>Pseudomonas laoshanensis sp. nov., isolated from soil.</title>
        <authorList>
            <person name="Sun J."/>
            <person name="Yu L."/>
            <person name="Wang M."/>
            <person name="Zhang C."/>
        </authorList>
    </citation>
    <scope>NUCLEOTIDE SEQUENCE [LARGE SCALE GENOMIC DNA]</scope>
    <source>
        <strain evidence="2 3">Y22</strain>
    </source>
</reference>
<accession>A0A7V7GUU4</accession>
<organism evidence="2 3">
    <name type="scientific">Halopseudomonas laoshanensis</name>
    <dbReference type="NCBI Taxonomy" id="2268758"/>
    <lineage>
        <taxon>Bacteria</taxon>
        <taxon>Pseudomonadati</taxon>
        <taxon>Pseudomonadota</taxon>
        <taxon>Gammaproteobacteria</taxon>
        <taxon>Pseudomonadales</taxon>
        <taxon>Pseudomonadaceae</taxon>
        <taxon>Halopseudomonas</taxon>
    </lineage>
</organism>
<dbReference type="Pfam" id="PF11153">
    <property type="entry name" value="DUF2931"/>
    <property type="match status" value="1"/>
</dbReference>
<dbReference type="AlphaFoldDB" id="A0A7V7GUU4"/>
<gene>
    <name evidence="2" type="ORF">DT594_11520</name>
</gene>
<proteinExistence type="predicted"/>
<protein>
    <submittedName>
        <fullName evidence="2">DUF2931 family protein</fullName>
    </submittedName>
</protein>
<name>A0A7V7GUU4_9GAMM</name>
<keyword evidence="3" id="KW-1185">Reference proteome</keyword>
<feature type="chain" id="PRO_5030589239" evidence="1">
    <location>
        <begin position="19"/>
        <end position="221"/>
    </location>
</feature>
<dbReference type="EMBL" id="QOVF01000003">
    <property type="protein sequence ID" value="KAA0693947.1"/>
    <property type="molecule type" value="Genomic_DNA"/>
</dbReference>
<evidence type="ECO:0000256" key="1">
    <source>
        <dbReference type="SAM" id="SignalP"/>
    </source>
</evidence>